<evidence type="ECO:0008006" key="3">
    <source>
        <dbReference type="Google" id="ProtNLM"/>
    </source>
</evidence>
<name>A0A9D9J2Y6_9BACT</name>
<reference evidence="1" key="2">
    <citation type="journal article" date="2021" name="PeerJ">
        <title>Extensive microbial diversity within the chicken gut microbiome revealed by metagenomics and culture.</title>
        <authorList>
            <person name="Gilroy R."/>
            <person name="Ravi A."/>
            <person name="Getino M."/>
            <person name="Pursley I."/>
            <person name="Horton D.L."/>
            <person name="Alikhan N.F."/>
            <person name="Baker D."/>
            <person name="Gharbi K."/>
            <person name="Hall N."/>
            <person name="Watson M."/>
            <person name="Adriaenssens E.M."/>
            <person name="Foster-Nyarko E."/>
            <person name="Jarju S."/>
            <person name="Secka A."/>
            <person name="Antonio M."/>
            <person name="Oren A."/>
            <person name="Chaudhuri R.R."/>
            <person name="La Ragione R."/>
            <person name="Hildebrand F."/>
            <person name="Pallen M.J."/>
        </authorList>
    </citation>
    <scope>NUCLEOTIDE SEQUENCE</scope>
    <source>
        <strain evidence="1">B2-16538</strain>
    </source>
</reference>
<dbReference type="AlphaFoldDB" id="A0A9D9J2Y6"/>
<reference evidence="1" key="1">
    <citation type="submission" date="2020-10" db="EMBL/GenBank/DDBJ databases">
        <authorList>
            <person name="Gilroy R."/>
        </authorList>
    </citation>
    <scope>NUCLEOTIDE SEQUENCE</scope>
    <source>
        <strain evidence="1">B2-16538</strain>
    </source>
</reference>
<evidence type="ECO:0000313" key="1">
    <source>
        <dbReference type="EMBL" id="MBO8485581.1"/>
    </source>
</evidence>
<accession>A0A9D9J2Y6</accession>
<proteinExistence type="predicted"/>
<protein>
    <recommendedName>
        <fullName evidence="3">Outer membrane protein beta-barrel domain-containing protein</fullName>
    </recommendedName>
</protein>
<dbReference type="EMBL" id="JADILX010000072">
    <property type="protein sequence ID" value="MBO8485581.1"/>
    <property type="molecule type" value="Genomic_DNA"/>
</dbReference>
<sequence>LLYHVKGARVKGDGGTTLDLTAGYLELPVSFQWGPDLLLFRPFLDVSPYIGVGLNNSLSCRAQGSKVADETNIWGGAGIARMEYGVGVGLGVEIWRFQIIGRYNWNLGKIYCGSDAATPANTIMKTTFGDGGNFSGLTLSVALLF</sequence>
<gene>
    <name evidence="1" type="ORF">IAB78_04050</name>
</gene>
<organism evidence="1 2">
    <name type="scientific">Candidatus Cryptobacteroides excrementavium</name>
    <dbReference type="NCBI Taxonomy" id="2840759"/>
    <lineage>
        <taxon>Bacteria</taxon>
        <taxon>Pseudomonadati</taxon>
        <taxon>Bacteroidota</taxon>
        <taxon>Bacteroidia</taxon>
        <taxon>Bacteroidales</taxon>
        <taxon>Candidatus Cryptobacteroides</taxon>
    </lineage>
</organism>
<comment type="caution">
    <text evidence="1">The sequence shown here is derived from an EMBL/GenBank/DDBJ whole genome shotgun (WGS) entry which is preliminary data.</text>
</comment>
<evidence type="ECO:0000313" key="2">
    <source>
        <dbReference type="Proteomes" id="UP000823750"/>
    </source>
</evidence>
<feature type="non-terminal residue" evidence="1">
    <location>
        <position position="1"/>
    </location>
</feature>
<dbReference type="Proteomes" id="UP000823750">
    <property type="component" value="Unassembled WGS sequence"/>
</dbReference>